<accession>A0ACC0GJK6</accession>
<evidence type="ECO:0000313" key="2">
    <source>
        <dbReference type="Proteomes" id="UP001060215"/>
    </source>
</evidence>
<dbReference type="Proteomes" id="UP001060215">
    <property type="component" value="Chromosome 8"/>
</dbReference>
<dbReference type="EMBL" id="CM045765">
    <property type="protein sequence ID" value="KAI8000667.1"/>
    <property type="molecule type" value="Genomic_DNA"/>
</dbReference>
<comment type="caution">
    <text evidence="1">The sequence shown here is derived from an EMBL/GenBank/DDBJ whole genome shotgun (WGS) entry which is preliminary data.</text>
</comment>
<sequence>MLQVYLYGKKWKSIYNLDQKKESPLGSYIQYLAIELQILYNQNVTQINCLKNRIMSILPTNRMISL</sequence>
<protein>
    <submittedName>
        <fullName evidence="1">Uncharacterized protein</fullName>
    </submittedName>
</protein>
<proteinExistence type="predicted"/>
<evidence type="ECO:0000313" key="1">
    <source>
        <dbReference type="EMBL" id="KAI8000667.1"/>
    </source>
</evidence>
<name>A0ACC0GJK6_9ERIC</name>
<organism evidence="1 2">
    <name type="scientific">Camellia lanceoleosa</name>
    <dbReference type="NCBI Taxonomy" id="1840588"/>
    <lineage>
        <taxon>Eukaryota</taxon>
        <taxon>Viridiplantae</taxon>
        <taxon>Streptophyta</taxon>
        <taxon>Embryophyta</taxon>
        <taxon>Tracheophyta</taxon>
        <taxon>Spermatophyta</taxon>
        <taxon>Magnoliopsida</taxon>
        <taxon>eudicotyledons</taxon>
        <taxon>Gunneridae</taxon>
        <taxon>Pentapetalae</taxon>
        <taxon>asterids</taxon>
        <taxon>Ericales</taxon>
        <taxon>Theaceae</taxon>
        <taxon>Camellia</taxon>
    </lineage>
</organism>
<gene>
    <name evidence="1" type="ORF">LOK49_LG09G01895</name>
</gene>
<keyword evidence="2" id="KW-1185">Reference proteome</keyword>
<reference evidence="1 2" key="1">
    <citation type="journal article" date="2022" name="Plant J.">
        <title>Chromosome-level genome of Camellia lanceoleosa provides a valuable resource for understanding genome evolution and self-incompatibility.</title>
        <authorList>
            <person name="Gong W."/>
            <person name="Xiao S."/>
            <person name="Wang L."/>
            <person name="Liao Z."/>
            <person name="Chang Y."/>
            <person name="Mo W."/>
            <person name="Hu G."/>
            <person name="Li W."/>
            <person name="Zhao G."/>
            <person name="Zhu H."/>
            <person name="Hu X."/>
            <person name="Ji K."/>
            <person name="Xiang X."/>
            <person name="Song Q."/>
            <person name="Yuan D."/>
            <person name="Jin S."/>
            <person name="Zhang L."/>
        </authorList>
    </citation>
    <scope>NUCLEOTIDE SEQUENCE [LARGE SCALE GENOMIC DNA]</scope>
    <source>
        <strain evidence="1">SQ_2022a</strain>
    </source>
</reference>